<dbReference type="InterPro" id="IPR015943">
    <property type="entry name" value="WD40/YVTN_repeat-like_dom_sf"/>
</dbReference>
<dbReference type="Pfam" id="PF00400">
    <property type="entry name" value="WD40"/>
    <property type="match status" value="4"/>
</dbReference>
<dbReference type="PRINTS" id="PR00320">
    <property type="entry name" value="GPROTEINBRPT"/>
</dbReference>
<sequence>MVRKTSRKITYLLASESSHHGHTLGINSLAVDPSPPSSEYSGLLYSAGRDGMVMAWNLENMVLKNAGYASVDDFDVDMTGITAGIGGVGLNPVAEEAKENPPATNGVKKAQGRSTFRAQVQMHTHWVNDIALANNYQNVVSCSSDLTVKLWNPRTNSQTTIGQHHDFVKCLAVDSQESDWIASGGLDRKVLLWDLNKGEEKLQIDVGKKGENQKGSIYALGTGGPGGSIVGSGGPDSIVRLWDPRSGDNLLDFVGHTGNIRAILINKAGNLVLTGSSDATIKLWSITAGRLMHTLNMHDTSVWSLHSDHPNLEVFHSSDRSGLVVKTDMRGTSEAEDSMCVLVCNEHQGVNKVVASGDYLWTATANSRIHRWRDVDTTPATMQLQRLQRSRRRSSLSYQPRPQENSLLRQAATASITSQIPVASLISLNAGTYGPSLLDPEEITLASATTARSDAPAPPSVEPAQPEPLWHNPDETIEGQTGLIKHILLNDRRRVLTVDTAGEVVLWDLIKCVMVRSYGGRDIQDVADEINTFETMANWCQVNTRTGQLAVVLEESYCFDAEIYADEIAADLPPQPTDEPVQFREDQRINLGRWILRNLFANLIEAEIKRDNTFREQKRRELTERDSRRGPPGQLSFSHMPPITSWSEGARNANGTSMLLPTPGLAIGLATPAPAYNPANPPHVGDSGSTPASVQSLDQGLISPSSMSGVTTNGAVVTDYFSSALSQVQPPSAVVALSPTASEIPPALPTTTTTTTTTTATTTTATTTTATTNDGSDDQTGDNLSSPSSLMGRLRSFGKGRLNRTMSTDAKQHDVKADSAADTSASPTPLTTVEEGKVDPSYDDTLAGVLQRIRNDYSSASGSYGASTFSVSLPNETPIMKLPNETAIIISEQRVDAGGTVDLYRGTVASCGADQDVETLEEAAPGWLAEFLLLSKIPQKELVKVSFVLQPYGDALPALPNGNARLNAYRMLRAKKILAYVEEKLDPDVKRGPGPADEWMELVCQGQVVDNSCTLATIRARLWRSGGDVVLLYRPKHAK</sequence>
<reference evidence="6" key="1">
    <citation type="submission" date="2023-03" db="EMBL/GenBank/DDBJ databases">
        <title>Near-Complete genome sequence of Lipomyces tetrasporous NRRL Y-64009, an oleaginous yeast capable of growing on lignocellulosic hydrolysates.</title>
        <authorList>
            <consortium name="Lawrence Berkeley National Laboratory"/>
            <person name="Jagtap S.S."/>
            <person name="Liu J.-J."/>
            <person name="Walukiewicz H.E."/>
            <person name="Pangilinan J."/>
            <person name="Lipzen A."/>
            <person name="Ahrendt S."/>
            <person name="Koriabine M."/>
            <person name="Cobaugh K."/>
            <person name="Salamov A."/>
            <person name="Yoshinaga Y."/>
            <person name="Ng V."/>
            <person name="Daum C."/>
            <person name="Grigoriev I.V."/>
            <person name="Slininger P.J."/>
            <person name="Dien B.S."/>
            <person name="Jin Y.-S."/>
            <person name="Rao C.V."/>
        </authorList>
    </citation>
    <scope>NUCLEOTIDE SEQUENCE</scope>
    <source>
        <strain evidence="6">NRRL Y-64009</strain>
    </source>
</reference>
<dbReference type="InterPro" id="IPR036322">
    <property type="entry name" value="WD40_repeat_dom_sf"/>
</dbReference>
<feature type="repeat" description="WD" evidence="4">
    <location>
        <begin position="225"/>
        <end position="252"/>
    </location>
</feature>
<dbReference type="PROSITE" id="PS00678">
    <property type="entry name" value="WD_REPEATS_1"/>
    <property type="match status" value="2"/>
</dbReference>
<feature type="compositionally biased region" description="Basic and acidic residues" evidence="5">
    <location>
        <begin position="810"/>
        <end position="819"/>
    </location>
</feature>
<protein>
    <recommendedName>
        <fullName evidence="8">WD40 repeat-like protein</fullName>
    </recommendedName>
</protein>
<dbReference type="PANTHER" id="PTHR19862:SF14">
    <property type="entry name" value="WD REPEAT-CONTAINING PROTEIN 48"/>
    <property type="match status" value="1"/>
</dbReference>
<dbReference type="SMART" id="SM00320">
    <property type="entry name" value="WD40"/>
    <property type="match status" value="8"/>
</dbReference>
<evidence type="ECO:0000313" key="7">
    <source>
        <dbReference type="Proteomes" id="UP001217417"/>
    </source>
</evidence>
<evidence type="ECO:0000256" key="1">
    <source>
        <dbReference type="ARBA" id="ARBA00006917"/>
    </source>
</evidence>
<dbReference type="CDD" id="cd00200">
    <property type="entry name" value="WD40"/>
    <property type="match status" value="1"/>
</dbReference>
<keyword evidence="7" id="KW-1185">Reference proteome</keyword>
<feature type="region of interest" description="Disordered" evidence="5">
    <location>
        <begin position="617"/>
        <end position="657"/>
    </location>
</feature>
<name>A0AAD7VWE0_9ASCO</name>
<keyword evidence="3" id="KW-0677">Repeat</keyword>
<gene>
    <name evidence="6" type="ORF">POJ06DRAFT_204726</name>
</gene>
<feature type="compositionally biased region" description="Low complexity" evidence="5">
    <location>
        <begin position="820"/>
        <end position="832"/>
    </location>
</feature>
<dbReference type="InterPro" id="IPR001680">
    <property type="entry name" value="WD40_rpt"/>
</dbReference>
<evidence type="ECO:0000256" key="5">
    <source>
        <dbReference type="SAM" id="MobiDB-lite"/>
    </source>
</evidence>
<feature type="compositionally biased region" description="Basic and acidic residues" evidence="5">
    <location>
        <begin position="617"/>
        <end position="629"/>
    </location>
</feature>
<dbReference type="Pfam" id="PF11816">
    <property type="entry name" value="DUF3337"/>
    <property type="match status" value="1"/>
</dbReference>
<proteinExistence type="inferred from homology"/>
<feature type="compositionally biased region" description="Polar residues" evidence="5">
    <location>
        <begin position="687"/>
        <end position="705"/>
    </location>
</feature>
<evidence type="ECO:0000256" key="4">
    <source>
        <dbReference type="PROSITE-ProRule" id="PRU00221"/>
    </source>
</evidence>
<dbReference type="InterPro" id="IPR051246">
    <property type="entry name" value="WDR48"/>
</dbReference>
<feature type="repeat" description="WD" evidence="4">
    <location>
        <begin position="161"/>
        <end position="203"/>
    </location>
</feature>
<evidence type="ECO:0000313" key="6">
    <source>
        <dbReference type="EMBL" id="KAJ8103854.1"/>
    </source>
</evidence>
<organism evidence="6 7">
    <name type="scientific">Lipomyces tetrasporus</name>
    <dbReference type="NCBI Taxonomy" id="54092"/>
    <lineage>
        <taxon>Eukaryota</taxon>
        <taxon>Fungi</taxon>
        <taxon>Dikarya</taxon>
        <taxon>Ascomycota</taxon>
        <taxon>Saccharomycotina</taxon>
        <taxon>Lipomycetes</taxon>
        <taxon>Lipomycetales</taxon>
        <taxon>Lipomycetaceae</taxon>
        <taxon>Lipomyces</taxon>
    </lineage>
</organism>
<keyword evidence="2 4" id="KW-0853">WD repeat</keyword>
<dbReference type="InterPro" id="IPR021772">
    <property type="entry name" value="WDR48/Bun107"/>
</dbReference>
<dbReference type="Gene3D" id="2.130.10.10">
    <property type="entry name" value="YVTN repeat-like/Quinoprotein amine dehydrogenase"/>
    <property type="match status" value="2"/>
</dbReference>
<feature type="compositionally biased region" description="Low complexity" evidence="5">
    <location>
        <begin position="750"/>
        <end position="772"/>
    </location>
</feature>
<evidence type="ECO:0000256" key="3">
    <source>
        <dbReference type="ARBA" id="ARBA00022737"/>
    </source>
</evidence>
<feature type="region of interest" description="Disordered" evidence="5">
    <location>
        <begin position="384"/>
        <end position="405"/>
    </location>
</feature>
<feature type="region of interest" description="Disordered" evidence="5">
    <location>
        <begin position="673"/>
        <end position="705"/>
    </location>
</feature>
<evidence type="ECO:0008006" key="8">
    <source>
        <dbReference type="Google" id="ProtNLM"/>
    </source>
</evidence>
<feature type="repeat" description="WD" evidence="4">
    <location>
        <begin position="120"/>
        <end position="161"/>
    </location>
</feature>
<feature type="region of interest" description="Disordered" evidence="5">
    <location>
        <begin position="449"/>
        <end position="471"/>
    </location>
</feature>
<dbReference type="InterPro" id="IPR019775">
    <property type="entry name" value="WD40_repeat_CS"/>
</dbReference>
<dbReference type="InterPro" id="IPR020472">
    <property type="entry name" value="WD40_PAC1"/>
</dbReference>
<feature type="repeat" description="WD" evidence="4">
    <location>
        <begin position="19"/>
        <end position="60"/>
    </location>
</feature>
<dbReference type="GO" id="GO:0000724">
    <property type="term" value="P:double-strand break repair via homologous recombination"/>
    <property type="evidence" value="ECO:0007669"/>
    <property type="project" value="TreeGrafter"/>
</dbReference>
<feature type="repeat" description="WD" evidence="4">
    <location>
        <begin position="253"/>
        <end position="294"/>
    </location>
</feature>
<dbReference type="SUPFAM" id="SSF50978">
    <property type="entry name" value="WD40 repeat-like"/>
    <property type="match status" value="1"/>
</dbReference>
<evidence type="ECO:0000256" key="2">
    <source>
        <dbReference type="ARBA" id="ARBA00022574"/>
    </source>
</evidence>
<feature type="region of interest" description="Disordered" evidence="5">
    <location>
        <begin position="807"/>
        <end position="839"/>
    </location>
</feature>
<accession>A0AAD7VWE0</accession>
<dbReference type="PROSITE" id="PS50082">
    <property type="entry name" value="WD_REPEATS_2"/>
    <property type="match status" value="5"/>
</dbReference>
<dbReference type="EMBL" id="JARPMG010000001">
    <property type="protein sequence ID" value="KAJ8103854.1"/>
    <property type="molecule type" value="Genomic_DNA"/>
</dbReference>
<dbReference type="PANTHER" id="PTHR19862">
    <property type="entry name" value="WD REPEAT-CONTAINING PROTEIN 48"/>
    <property type="match status" value="1"/>
</dbReference>
<dbReference type="RefSeq" id="XP_056047304.1">
    <property type="nucleotide sequence ID" value="XM_056185345.1"/>
</dbReference>
<comment type="caution">
    <text evidence="6">The sequence shown here is derived from an EMBL/GenBank/DDBJ whole genome shotgun (WGS) entry which is preliminary data.</text>
</comment>
<dbReference type="Proteomes" id="UP001217417">
    <property type="component" value="Unassembled WGS sequence"/>
</dbReference>
<feature type="region of interest" description="Disordered" evidence="5">
    <location>
        <begin position="745"/>
        <end position="794"/>
    </location>
</feature>
<comment type="similarity">
    <text evidence="1">Belongs to the WD repeat WDR48 family.</text>
</comment>
<dbReference type="PROSITE" id="PS50294">
    <property type="entry name" value="WD_REPEATS_REGION"/>
    <property type="match status" value="2"/>
</dbReference>
<dbReference type="AlphaFoldDB" id="A0AAD7VWE0"/>
<dbReference type="GO" id="GO:0043130">
    <property type="term" value="F:ubiquitin binding"/>
    <property type="evidence" value="ECO:0007669"/>
    <property type="project" value="TreeGrafter"/>
</dbReference>
<dbReference type="GeneID" id="80880511"/>